<dbReference type="InterPro" id="IPR036683">
    <property type="entry name" value="CO_DH_flav_C_dom_sf"/>
</dbReference>
<dbReference type="AlphaFoldDB" id="A0A7I7TF08"/>
<dbReference type="Pfam" id="PF00941">
    <property type="entry name" value="FAD_binding_5"/>
    <property type="match status" value="1"/>
</dbReference>
<dbReference type="InterPro" id="IPR051312">
    <property type="entry name" value="Diverse_Substr_Oxidored"/>
</dbReference>
<dbReference type="SUPFAM" id="SSF55447">
    <property type="entry name" value="CO dehydrogenase flavoprotein C-terminal domain-like"/>
    <property type="match status" value="1"/>
</dbReference>
<sequence>MKTFAFQHAGSVDDAIRSVADTGGAYLAGGTNLVDLMKNGVAQPPALVDIGRLGLTAVTTTASGGVHIGAGVTNSALANHPLIRAQYPVLSQAILSGATTQLRNMATVGGNLMQRTRCPYFMQTEFDHCNKRVPGSGCAARDGFNREHALFGASEHCVATNPSDMAVALTILDAVVHLQGPDGPRSIPIAEFFALPGDTPHLENCLKPAELIIAVELPQSPFAAHSWYLKLRDRHSYAFALVSAAVGIEVVDDVIASASVALGGVAAKPWRVSAAERVLIGSRPNDSVLRSAAQRAMAEARPLSQNAFKVQLGRAAVHRALARALAASGSGDN</sequence>
<accession>A0A7I7TF08</accession>
<dbReference type="Gene3D" id="3.30.465.10">
    <property type="match status" value="2"/>
</dbReference>
<dbReference type="PANTHER" id="PTHR42659:SF1">
    <property type="entry name" value="OXIDOREDUCTASE"/>
    <property type="match status" value="1"/>
</dbReference>
<proteinExistence type="predicted"/>
<dbReference type="PANTHER" id="PTHR42659">
    <property type="entry name" value="XANTHINE DEHYDROGENASE SUBUNIT C-RELATED"/>
    <property type="match status" value="1"/>
</dbReference>
<evidence type="ECO:0000256" key="1">
    <source>
        <dbReference type="ARBA" id="ARBA00023002"/>
    </source>
</evidence>
<dbReference type="KEGG" id="mhev:MHEL_55360"/>
<dbReference type="InterPro" id="IPR002346">
    <property type="entry name" value="Mopterin_DH_FAD-bd"/>
</dbReference>
<dbReference type="Pfam" id="PF03450">
    <property type="entry name" value="CO_deh_flav_C"/>
    <property type="match status" value="1"/>
</dbReference>
<evidence type="ECO:0000313" key="4">
    <source>
        <dbReference type="Proteomes" id="UP000467148"/>
    </source>
</evidence>
<dbReference type="GO" id="GO:0016491">
    <property type="term" value="F:oxidoreductase activity"/>
    <property type="evidence" value="ECO:0007669"/>
    <property type="project" value="UniProtKB-KW"/>
</dbReference>
<dbReference type="Proteomes" id="UP000467148">
    <property type="component" value="Chromosome"/>
</dbReference>
<dbReference type="InterPro" id="IPR005107">
    <property type="entry name" value="CO_DH_flav_C"/>
</dbReference>
<dbReference type="Gene3D" id="3.30.390.50">
    <property type="entry name" value="CO dehydrogenase flavoprotein, C-terminal domain"/>
    <property type="match status" value="1"/>
</dbReference>
<dbReference type="InterPro" id="IPR016166">
    <property type="entry name" value="FAD-bd_PCMH"/>
</dbReference>
<dbReference type="PROSITE" id="PS51387">
    <property type="entry name" value="FAD_PCMH"/>
    <property type="match status" value="1"/>
</dbReference>
<evidence type="ECO:0000313" key="3">
    <source>
        <dbReference type="EMBL" id="BBY67293.1"/>
    </source>
</evidence>
<dbReference type="SMART" id="SM01092">
    <property type="entry name" value="CO_deh_flav_C"/>
    <property type="match status" value="1"/>
</dbReference>
<organism evidence="3 4">
    <name type="scientific">Mycolicibacterium helvum</name>
    <dbReference type="NCBI Taxonomy" id="1534349"/>
    <lineage>
        <taxon>Bacteria</taxon>
        <taxon>Bacillati</taxon>
        <taxon>Actinomycetota</taxon>
        <taxon>Actinomycetes</taxon>
        <taxon>Mycobacteriales</taxon>
        <taxon>Mycobacteriaceae</taxon>
        <taxon>Mycolicibacterium</taxon>
    </lineage>
</organism>
<keyword evidence="4" id="KW-1185">Reference proteome</keyword>
<dbReference type="SUPFAM" id="SSF56176">
    <property type="entry name" value="FAD-binding/transporter-associated domain-like"/>
    <property type="match status" value="1"/>
</dbReference>
<dbReference type="Gene3D" id="3.30.43.10">
    <property type="entry name" value="Uridine Diphospho-n-acetylenolpyruvylglucosamine Reductase, domain 2"/>
    <property type="match status" value="1"/>
</dbReference>
<dbReference type="RefSeq" id="WP_163751286.1">
    <property type="nucleotide sequence ID" value="NZ_AP022596.1"/>
</dbReference>
<protein>
    <submittedName>
        <fullName evidence="3">FAD-binding molybdopterin dehydrogenase</fullName>
    </submittedName>
</protein>
<dbReference type="InterPro" id="IPR036318">
    <property type="entry name" value="FAD-bd_PCMH-like_sf"/>
</dbReference>
<gene>
    <name evidence="3" type="ORF">MHEL_55360</name>
</gene>
<evidence type="ECO:0000259" key="2">
    <source>
        <dbReference type="PROSITE" id="PS51387"/>
    </source>
</evidence>
<dbReference type="InterPro" id="IPR016167">
    <property type="entry name" value="FAD-bd_PCMH_sub1"/>
</dbReference>
<feature type="domain" description="FAD-binding PCMH-type" evidence="2">
    <location>
        <begin position="1"/>
        <end position="222"/>
    </location>
</feature>
<reference evidence="3 4" key="1">
    <citation type="journal article" date="2019" name="Emerg. Microbes Infect.">
        <title>Comprehensive subspecies identification of 175 nontuberculous mycobacteria species based on 7547 genomic profiles.</title>
        <authorList>
            <person name="Matsumoto Y."/>
            <person name="Kinjo T."/>
            <person name="Motooka D."/>
            <person name="Nabeya D."/>
            <person name="Jung N."/>
            <person name="Uechi K."/>
            <person name="Horii T."/>
            <person name="Iida T."/>
            <person name="Fujita J."/>
            <person name="Nakamura S."/>
        </authorList>
    </citation>
    <scope>NUCLEOTIDE SEQUENCE [LARGE SCALE GENOMIC DNA]</scope>
    <source>
        <strain evidence="3 4">JCM 30396</strain>
    </source>
</reference>
<name>A0A7I7TF08_9MYCO</name>
<keyword evidence="1" id="KW-0560">Oxidoreductase</keyword>
<dbReference type="InterPro" id="IPR016169">
    <property type="entry name" value="FAD-bd_PCMH_sub2"/>
</dbReference>
<dbReference type="EMBL" id="AP022596">
    <property type="protein sequence ID" value="BBY67293.1"/>
    <property type="molecule type" value="Genomic_DNA"/>
</dbReference>
<dbReference type="GO" id="GO:0071949">
    <property type="term" value="F:FAD binding"/>
    <property type="evidence" value="ECO:0007669"/>
    <property type="project" value="InterPro"/>
</dbReference>